<comment type="caution">
    <text evidence="2">The sequence shown here is derived from an EMBL/GenBank/DDBJ whole genome shotgun (WGS) entry which is preliminary data.</text>
</comment>
<gene>
    <name evidence="2" type="ORF">F7O44_17845</name>
</gene>
<dbReference type="InterPro" id="IPR046701">
    <property type="entry name" value="DUF6571"/>
</dbReference>
<evidence type="ECO:0000313" key="3">
    <source>
        <dbReference type="Proteomes" id="UP000460435"/>
    </source>
</evidence>
<dbReference type="EMBL" id="WLZY01000006">
    <property type="protein sequence ID" value="NDL58935.1"/>
    <property type="molecule type" value="Genomic_DNA"/>
</dbReference>
<keyword evidence="3" id="KW-1185">Reference proteome</keyword>
<accession>A0A7K3M6Q6</accession>
<feature type="domain" description="DUF6571" evidence="1">
    <location>
        <begin position="92"/>
        <end position="613"/>
    </location>
</feature>
<proteinExistence type="predicted"/>
<protein>
    <recommendedName>
        <fullName evidence="1">DUF6571 domain-containing protein</fullName>
    </recommendedName>
</protein>
<evidence type="ECO:0000313" key="2">
    <source>
        <dbReference type="EMBL" id="NDL58935.1"/>
    </source>
</evidence>
<dbReference type="Proteomes" id="UP000460435">
    <property type="component" value="Unassembled WGS sequence"/>
</dbReference>
<sequence>MQNLVTALDDGRQDLRDARRVLGNQLHSYEVDHTVGEDVQAAIDWADEQLPDVRRRLALAEAIELEPKPEWPAGYVELADDTDISDVPPDEAERNGADAAEALLEGNEPLDPDVVAEIEANMDDPYFAAGFARNADPEQLAEFMDFQDALVDATEVDLNLRNRAFEVIGATIGTATRNTGDLAMPESYAQSWADAMTDESWQEGGDAPQGQAQYLALLMQQGKYGTDFLGHIGDEIYAYERDADGSPVWGPKAPMNNILDTNGQPVIDVMASYMAALGKNPDASQNFFNGGPMVTLEINGEDVRVRERMQYMLQERTWDYATDHTNGGYFGEALEAATTYYRDDGMDGSLSAALAGQTFALIGEETRTNDGWKMWNGMRDSVANMLASYSPDLLRVANSEKTDSAFGSSWTVSPETDLYGDGAPYGVVMDPELIEQILGTFGEDGNEEQLETVLAGVSGASQWRMAVALDESLDDKTPPPAPVAMLTGGNVPLLSTATNEMAAALGWVINGAYHGALDEEELEKKRAEMKAQVFDALTSVPGVGPAGKWSKFAFDQITSQIKDEIGSSEQTASGDFADLSGQEKEQLEQMIINQMLASGYWDEQYIEEANGGPDGTRYEAPPEDALVPGSDPPQIDFDSDAYLHWKRTKFPLDDFLNTHIYPSFTESLNDGLGMAER</sequence>
<dbReference type="Pfam" id="PF20211">
    <property type="entry name" value="DUF6571"/>
    <property type="match status" value="1"/>
</dbReference>
<name>A0A7K3M6Q6_9ACTN</name>
<reference evidence="2 3" key="1">
    <citation type="submission" date="2019-11" db="EMBL/GenBank/DDBJ databases">
        <authorList>
            <person name="Li X.-J."/>
            <person name="Feng X.-M."/>
        </authorList>
    </citation>
    <scope>NUCLEOTIDE SEQUENCE [LARGE SCALE GENOMIC DNA]</scope>
    <source>
        <strain evidence="2 3">XMNu-373</strain>
    </source>
</reference>
<dbReference type="AlphaFoldDB" id="A0A7K3M6Q6"/>
<dbReference type="RefSeq" id="WP_162451639.1">
    <property type="nucleotide sequence ID" value="NZ_WLZY01000006.1"/>
</dbReference>
<organism evidence="2 3">
    <name type="scientific">Phytoactinopolyspora mesophila</name>
    <dbReference type="NCBI Taxonomy" id="2650750"/>
    <lineage>
        <taxon>Bacteria</taxon>
        <taxon>Bacillati</taxon>
        <taxon>Actinomycetota</taxon>
        <taxon>Actinomycetes</taxon>
        <taxon>Jiangellales</taxon>
        <taxon>Jiangellaceae</taxon>
        <taxon>Phytoactinopolyspora</taxon>
    </lineage>
</organism>
<evidence type="ECO:0000259" key="1">
    <source>
        <dbReference type="Pfam" id="PF20211"/>
    </source>
</evidence>